<evidence type="ECO:0000256" key="3">
    <source>
        <dbReference type="ARBA" id="ARBA00022628"/>
    </source>
</evidence>
<evidence type="ECO:0000313" key="9">
    <source>
        <dbReference type="Proteomes" id="UP000198440"/>
    </source>
</evidence>
<dbReference type="SUPFAM" id="SSF51703">
    <property type="entry name" value="Cobalamin (vitamin B12)-dependent enzymes"/>
    <property type="match status" value="1"/>
</dbReference>
<dbReference type="NCBIfam" id="TIGR00641">
    <property type="entry name" value="acid_CoA_mut_N"/>
    <property type="match status" value="1"/>
</dbReference>
<evidence type="ECO:0000256" key="2">
    <source>
        <dbReference type="ARBA" id="ARBA00008465"/>
    </source>
</evidence>
<dbReference type="Gene3D" id="3.40.50.280">
    <property type="entry name" value="Cobalamin-binding domain"/>
    <property type="match status" value="1"/>
</dbReference>
<dbReference type="RefSeq" id="WP_089277402.1">
    <property type="nucleotide sequence ID" value="NZ_FZON01000012.1"/>
</dbReference>
<dbReference type="InterPro" id="IPR006159">
    <property type="entry name" value="Acid_CoA_mut_C"/>
</dbReference>
<dbReference type="Proteomes" id="UP000198440">
    <property type="component" value="Unassembled WGS sequence"/>
</dbReference>
<dbReference type="InterPro" id="IPR036724">
    <property type="entry name" value="Cobalamin-bd_sf"/>
</dbReference>
<dbReference type="InterPro" id="IPR016176">
    <property type="entry name" value="Cbl-dep_enz_cat"/>
</dbReference>
<dbReference type="InterPro" id="IPR006098">
    <property type="entry name" value="MMCoA_mutase_a_cat"/>
</dbReference>
<dbReference type="InterPro" id="IPR006099">
    <property type="entry name" value="MeMalonylCoA_mutase_a/b_cat"/>
</dbReference>
<name>A0A239DSB4_9RHOB</name>
<dbReference type="GO" id="GO:0031419">
    <property type="term" value="F:cobalamin binding"/>
    <property type="evidence" value="ECO:0007669"/>
    <property type="project" value="UniProtKB-KW"/>
</dbReference>
<dbReference type="AlphaFoldDB" id="A0A239DSB4"/>
<proteinExistence type="inferred from homology"/>
<dbReference type="GO" id="GO:0004494">
    <property type="term" value="F:methylmalonyl-CoA mutase activity"/>
    <property type="evidence" value="ECO:0007669"/>
    <property type="project" value="InterPro"/>
</dbReference>
<evidence type="ECO:0000256" key="1">
    <source>
        <dbReference type="ARBA" id="ARBA00001922"/>
    </source>
</evidence>
<dbReference type="PROSITE" id="PS51332">
    <property type="entry name" value="B12_BINDING"/>
    <property type="match status" value="1"/>
</dbReference>
<dbReference type="GO" id="GO:0046872">
    <property type="term" value="F:metal ion binding"/>
    <property type="evidence" value="ECO:0007669"/>
    <property type="project" value="UniProtKB-KW"/>
</dbReference>
<protein>
    <submittedName>
        <fullName evidence="8">(R)-ethylmalonyl-CoA mutase</fullName>
    </submittedName>
</protein>
<comment type="similarity">
    <text evidence="2">Belongs to the methylmalonyl-CoA mutase family.</text>
</comment>
<reference evidence="8 9" key="1">
    <citation type="submission" date="2017-06" db="EMBL/GenBank/DDBJ databases">
        <authorList>
            <person name="Kim H.J."/>
            <person name="Triplett B.A."/>
        </authorList>
    </citation>
    <scope>NUCLEOTIDE SEQUENCE [LARGE SCALE GENOMIC DNA]</scope>
    <source>
        <strain evidence="8 9">DSM 11445</strain>
    </source>
</reference>
<evidence type="ECO:0000259" key="7">
    <source>
        <dbReference type="PROSITE" id="PS51332"/>
    </source>
</evidence>
<dbReference type="InterPro" id="IPR006158">
    <property type="entry name" value="Cobalamin-bd"/>
</dbReference>
<evidence type="ECO:0000256" key="6">
    <source>
        <dbReference type="ARBA" id="ARBA00023285"/>
    </source>
</evidence>
<keyword evidence="4" id="KW-0479">Metal-binding</keyword>
<dbReference type="PANTHER" id="PTHR48101">
    <property type="entry name" value="METHYLMALONYL-COA MUTASE, MITOCHONDRIAL-RELATED"/>
    <property type="match status" value="1"/>
</dbReference>
<comment type="cofactor">
    <cofactor evidence="1">
        <name>adenosylcob(III)alamin</name>
        <dbReference type="ChEBI" id="CHEBI:18408"/>
    </cofactor>
</comment>
<dbReference type="SUPFAM" id="SSF52242">
    <property type="entry name" value="Cobalamin (vitamin B12)-binding domain"/>
    <property type="match status" value="1"/>
</dbReference>
<dbReference type="Gene3D" id="3.20.20.240">
    <property type="entry name" value="Methylmalonyl-CoA mutase"/>
    <property type="match status" value="1"/>
</dbReference>
<dbReference type="Pfam" id="PF01642">
    <property type="entry name" value="MM_CoA_mutase"/>
    <property type="match status" value="1"/>
</dbReference>
<sequence>MTETQMPQRDKPWLIRTYAGHSTAKASNELYRGNLAKGQTGLSVAFDLPTQTGYDSDHILARGEVGKVGVPVCHLGDMRALFQDIPLEQMNTSMTINATAPWLLSLYIAVAEEQGADVSKLQGTVQNDLIKEYLSRGTYICPPKPSLKLIGDVAEYCYTNVPKWNPMNVCSYHLQEAGATPEQELAFALATATAVLDELKTRVPAEDFPTLVGRISFFVNAGIRFVTEMCKMRAFVDLWDEICRDRYDVEDPKYRRFRYGVQVNSLGLTEQQPENNVYRILIEMLAVTLSKNARARAVQLPAWNEALGLPRPWDQQWSMRMQQIMAYETDLLEFDDLFDGNPAVDAKVEVLKQGARAELANIDSMGGAVEAIEYMKGRLVDSNAERLNRIERGETVVVGVNKFTHGEPSPLMDADGGIMTVDPAMEQDQIDRLDGWRHARNDGEVRAALADLRAAAAEGRNVMPASVACAKAGVTTGEWAAQMRSVFGEYRGPTGVSRSVSNKTEGLEDLREAVNMVSDRLGTRLRFLVGKPGLDGHSNGAEQIAFRARDCGMEIDYEGIRLTPEQIVEAAREGAHVVGLSILSGSHIPLVEDLMERMRADGLGHVPVIVGGIIPDEDARRLKAMGVAQVYTPKDFELNTIMRDIVTLADPASVAAE</sequence>
<evidence type="ECO:0000313" key="8">
    <source>
        <dbReference type="EMBL" id="SNS35217.1"/>
    </source>
</evidence>
<dbReference type="PANTHER" id="PTHR48101:SF3">
    <property type="entry name" value="COENZYME B12-DEPENDENT MUTASE"/>
    <property type="match status" value="1"/>
</dbReference>
<feature type="domain" description="B12-binding" evidence="7">
    <location>
        <begin position="524"/>
        <end position="652"/>
    </location>
</feature>
<keyword evidence="5" id="KW-0413">Isomerase</keyword>
<organism evidence="8 9">
    <name type="scientific">Antarctobacter heliothermus</name>
    <dbReference type="NCBI Taxonomy" id="74033"/>
    <lineage>
        <taxon>Bacteria</taxon>
        <taxon>Pseudomonadati</taxon>
        <taxon>Pseudomonadota</taxon>
        <taxon>Alphaproteobacteria</taxon>
        <taxon>Rhodobacterales</taxon>
        <taxon>Roseobacteraceae</taxon>
        <taxon>Antarctobacter</taxon>
    </lineage>
</organism>
<evidence type="ECO:0000256" key="4">
    <source>
        <dbReference type="ARBA" id="ARBA00022723"/>
    </source>
</evidence>
<dbReference type="NCBIfam" id="TIGR00640">
    <property type="entry name" value="acid_CoA_mut_C"/>
    <property type="match status" value="1"/>
</dbReference>
<dbReference type="OrthoDB" id="9762378at2"/>
<dbReference type="Pfam" id="PF02310">
    <property type="entry name" value="B12-binding"/>
    <property type="match status" value="1"/>
</dbReference>
<evidence type="ECO:0000256" key="5">
    <source>
        <dbReference type="ARBA" id="ARBA00023235"/>
    </source>
</evidence>
<keyword evidence="6" id="KW-0170">Cobalt</keyword>
<dbReference type="CDD" id="cd02071">
    <property type="entry name" value="MM_CoA_mut_B12_BD"/>
    <property type="match status" value="1"/>
</dbReference>
<gene>
    <name evidence="8" type="ORF">SAMN04488078_10122</name>
</gene>
<accession>A0A239DSB4</accession>
<keyword evidence="3" id="KW-0846">Cobalamin</keyword>
<dbReference type="EMBL" id="FZON01000012">
    <property type="protein sequence ID" value="SNS35217.1"/>
    <property type="molecule type" value="Genomic_DNA"/>
</dbReference>